<evidence type="ECO:0000256" key="9">
    <source>
        <dbReference type="ARBA" id="ARBA00048988"/>
    </source>
</evidence>
<dbReference type="Pfam" id="PF13361">
    <property type="entry name" value="UvrD_C"/>
    <property type="match status" value="1"/>
</dbReference>
<proteinExistence type="predicted"/>
<dbReference type="SUPFAM" id="SSF52540">
    <property type="entry name" value="P-loop containing nucleoside triphosphate hydrolases"/>
    <property type="match status" value="1"/>
</dbReference>
<comment type="catalytic activity">
    <reaction evidence="9">
        <text>ATP + H2O = ADP + phosphate + H(+)</text>
        <dbReference type="Rhea" id="RHEA:13065"/>
        <dbReference type="ChEBI" id="CHEBI:15377"/>
        <dbReference type="ChEBI" id="CHEBI:15378"/>
        <dbReference type="ChEBI" id="CHEBI:30616"/>
        <dbReference type="ChEBI" id="CHEBI:43474"/>
        <dbReference type="ChEBI" id="CHEBI:456216"/>
        <dbReference type="EC" id="5.6.2.4"/>
    </reaction>
</comment>
<evidence type="ECO:0000256" key="7">
    <source>
        <dbReference type="ARBA" id="ARBA00034808"/>
    </source>
</evidence>
<keyword evidence="4 10" id="KW-0067">ATP-binding</keyword>
<evidence type="ECO:0000256" key="6">
    <source>
        <dbReference type="ARBA" id="ARBA00034617"/>
    </source>
</evidence>
<reference evidence="13 14" key="1">
    <citation type="submission" date="2018-06" db="EMBL/GenBank/DDBJ databases">
        <title>Genomic Encyclopedia of Type Strains, Phase IV (KMG-IV): sequencing the most valuable type-strain genomes for metagenomic binning, comparative biology and taxonomic classification.</title>
        <authorList>
            <person name="Goeker M."/>
        </authorList>
    </citation>
    <scope>NUCLEOTIDE SEQUENCE [LARGE SCALE GENOMIC DNA]</scope>
    <source>
        <strain evidence="13 14">DSM 24032</strain>
    </source>
</reference>
<keyword evidence="3 10" id="KW-0347">Helicase</keyword>
<keyword evidence="14" id="KW-1185">Reference proteome</keyword>
<dbReference type="Pfam" id="PF00580">
    <property type="entry name" value="UvrD-helicase"/>
    <property type="match status" value="2"/>
</dbReference>
<keyword evidence="13" id="KW-0269">Exonuclease</keyword>
<dbReference type="PROSITE" id="PS51217">
    <property type="entry name" value="UVRD_HELICASE_CTER"/>
    <property type="match status" value="1"/>
</dbReference>
<feature type="domain" description="UvrD-like helicase ATP-binding" evidence="11">
    <location>
        <begin position="1"/>
        <end position="488"/>
    </location>
</feature>
<accession>A0A395JP09</accession>
<dbReference type="PANTHER" id="PTHR11070">
    <property type="entry name" value="UVRD / RECB / PCRA DNA HELICASE FAMILY MEMBER"/>
    <property type="match status" value="1"/>
</dbReference>
<evidence type="ECO:0000256" key="4">
    <source>
        <dbReference type="ARBA" id="ARBA00022840"/>
    </source>
</evidence>
<dbReference type="GO" id="GO:0005829">
    <property type="term" value="C:cytosol"/>
    <property type="evidence" value="ECO:0007669"/>
    <property type="project" value="TreeGrafter"/>
</dbReference>
<keyword evidence="5" id="KW-0413">Isomerase</keyword>
<evidence type="ECO:0000259" key="12">
    <source>
        <dbReference type="PROSITE" id="PS51217"/>
    </source>
</evidence>
<gene>
    <name evidence="13" type="ORF">DFR28_101786</name>
</gene>
<dbReference type="InterPro" id="IPR027417">
    <property type="entry name" value="P-loop_NTPase"/>
</dbReference>
<evidence type="ECO:0000256" key="8">
    <source>
        <dbReference type="ARBA" id="ARBA00034923"/>
    </source>
</evidence>
<comment type="catalytic activity">
    <reaction evidence="6">
        <text>Couples ATP hydrolysis with the unwinding of duplex DNA by translocating in the 3'-5' direction.</text>
        <dbReference type="EC" id="5.6.2.4"/>
    </reaction>
</comment>
<feature type="binding site" evidence="10">
    <location>
        <begin position="22"/>
        <end position="29"/>
    </location>
    <ligand>
        <name>ATP</name>
        <dbReference type="ChEBI" id="CHEBI:30616"/>
    </ligand>
</feature>
<evidence type="ECO:0000313" key="14">
    <source>
        <dbReference type="Proteomes" id="UP000253083"/>
    </source>
</evidence>
<dbReference type="GO" id="GO:0033202">
    <property type="term" value="C:DNA helicase complex"/>
    <property type="evidence" value="ECO:0007669"/>
    <property type="project" value="TreeGrafter"/>
</dbReference>
<keyword evidence="13" id="KW-0540">Nuclease</keyword>
<protein>
    <recommendedName>
        <fullName evidence="7">DNA 3'-5' helicase</fullName>
        <ecNumber evidence="7">5.6.2.4</ecNumber>
    </recommendedName>
    <alternativeName>
        <fullName evidence="8">DNA 3'-5' helicase II</fullName>
    </alternativeName>
</protein>
<dbReference type="GO" id="GO:0003677">
    <property type="term" value="F:DNA binding"/>
    <property type="evidence" value="ECO:0007669"/>
    <property type="project" value="InterPro"/>
</dbReference>
<dbReference type="GO" id="GO:0005524">
    <property type="term" value="F:ATP binding"/>
    <property type="evidence" value="ECO:0007669"/>
    <property type="project" value="UniProtKB-UniRule"/>
</dbReference>
<dbReference type="InParanoid" id="A0A395JP09"/>
<dbReference type="Gene3D" id="3.40.50.300">
    <property type="entry name" value="P-loop containing nucleotide triphosphate hydrolases"/>
    <property type="match status" value="4"/>
</dbReference>
<organism evidence="13 14">
    <name type="scientific">Arenicella xantha</name>
    <dbReference type="NCBI Taxonomy" id="644221"/>
    <lineage>
        <taxon>Bacteria</taxon>
        <taxon>Pseudomonadati</taxon>
        <taxon>Pseudomonadota</taxon>
        <taxon>Gammaproteobacteria</taxon>
        <taxon>Arenicellales</taxon>
        <taxon>Arenicellaceae</taxon>
        <taxon>Arenicella</taxon>
    </lineage>
</organism>
<keyword evidence="2 10" id="KW-0378">Hydrolase</keyword>
<feature type="domain" description="UvrD-like helicase C-terminal" evidence="12">
    <location>
        <begin position="500"/>
        <end position="765"/>
    </location>
</feature>
<dbReference type="GO" id="GO:0016887">
    <property type="term" value="F:ATP hydrolysis activity"/>
    <property type="evidence" value="ECO:0007669"/>
    <property type="project" value="RHEA"/>
</dbReference>
<evidence type="ECO:0000256" key="10">
    <source>
        <dbReference type="PROSITE-ProRule" id="PRU00560"/>
    </source>
</evidence>
<dbReference type="AlphaFoldDB" id="A0A395JP09"/>
<evidence type="ECO:0000256" key="5">
    <source>
        <dbReference type="ARBA" id="ARBA00023235"/>
    </source>
</evidence>
<evidence type="ECO:0000256" key="2">
    <source>
        <dbReference type="ARBA" id="ARBA00022801"/>
    </source>
</evidence>
<dbReference type="Proteomes" id="UP000253083">
    <property type="component" value="Unassembled WGS sequence"/>
</dbReference>
<dbReference type="PANTHER" id="PTHR11070:SF2">
    <property type="entry name" value="ATP-DEPENDENT DNA HELICASE SRS2"/>
    <property type="match status" value="1"/>
</dbReference>
<dbReference type="InterPro" id="IPR014016">
    <property type="entry name" value="UvrD-like_ATP-bd"/>
</dbReference>
<dbReference type="EMBL" id="QNRT01000001">
    <property type="protein sequence ID" value="RBP53400.1"/>
    <property type="molecule type" value="Genomic_DNA"/>
</dbReference>
<dbReference type="RefSeq" id="WP_170131965.1">
    <property type="nucleotide sequence ID" value="NZ_QNRT01000001.1"/>
</dbReference>
<comment type="caution">
    <text evidence="13">The sequence shown here is derived from an EMBL/GenBank/DDBJ whole genome shotgun (WGS) entry which is preliminary data.</text>
</comment>
<sequence length="1116" mass="125716">MINDYQARQDALDPERSFIVQAPAGSGKTGLLVYRLLTLLARVDQPQQVLAITFTRKATAEMRARLMELLSDAAHGEEADNAFDQQGLDLAKAVLARDQQQGWQLLDAPYQLQILTIDAFCAKLTGSMPWLSRLGDRPRTTDRADVHYAAAIEQLFAELLEPESSVASALQAVLLELDFNYDKARRLFTSMLAKRDQWLRHLVQGDLLAMRSEVESAWYQVECGTIDRVREALPYGVLADLVRLGAEAAAKRIEKYGPGSPLDSLLDLTSADDLTISHWKAVCHLLLTGENFRKTVNITLGFEAKSDQREQMLAVLKNVSDDPALALALLDVQTLPDSELSLTDWQQLQSLELVLKALAGFLQLRFRASGECDHSEVTQRANLALRELENPTDLGLRLDTHLQHILVDEFQDTSHGQIELLKRLTAGWEIDESPPKTLFLVGDPMQSIYRFREADVSLFLQVADNDQTRLFPNIAIEALTLSENFRSSSDLVSWFNHTFQHSFPNRNNVLTGAITYSAASCDRQQSGPQVDYLLTLDDAHEATLIVEQVQAAINALPDDKAQVAILVRTRTQLNTLLPALQQADIHYLGVDIQPLHALPAVIDVMSLCKAICRDDDRVSWLSLLRGPWCGLSLVELKHLSDRPEPTVWEQLLNLDFALLNAESRSRLTRFKSVMLEVMAQRQQVSLAGLTRWAWHQLGGEATGFEATSEDIDTVFELIDSLQRGGDLPSMRELEEAMAKLYARPQVARGESKARVVVSTMHKSKGLQYHTVILPCLSRSARSSDKDVLMWAEHQDDDGDSRLLLAPFSAQQDSGSHYDYLRKLESKRDSNEAIRLMYVACTRAESKLILSAKVKLDPKTNDVRAPAKNSLLSTVWGALEPHFQLSESGTPSPQVTDTDMDQTLYRLPSDYSPNLASSVDWQVATRLHAQPSAPDEQVEYEWATQVATGVGIVLHDWLQFNRHSVLTAEVDELLRRRWRAELLSLRVPEDRLSMALRRLENGVKAIQQDSDAHFLFDDYAIANNEYAIAAYEDGMVNTYRLDRTFVDQHGVRWIVDYKSTDTNRSDLASFVDEQVAQRHRPQLEKYGALMRQIDTRPIKLAVYFPLLQQMRVWDFSG</sequence>
<evidence type="ECO:0000256" key="3">
    <source>
        <dbReference type="ARBA" id="ARBA00022806"/>
    </source>
</evidence>
<name>A0A395JP09_9GAMM</name>
<dbReference type="InterPro" id="IPR014017">
    <property type="entry name" value="DNA_helicase_UvrD-like_C"/>
</dbReference>
<dbReference type="InterPro" id="IPR000212">
    <property type="entry name" value="DNA_helicase_UvrD/REP"/>
</dbReference>
<evidence type="ECO:0000259" key="11">
    <source>
        <dbReference type="PROSITE" id="PS51198"/>
    </source>
</evidence>
<dbReference type="EC" id="5.6.2.4" evidence="7"/>
<dbReference type="GO" id="GO:0004527">
    <property type="term" value="F:exonuclease activity"/>
    <property type="evidence" value="ECO:0007669"/>
    <property type="project" value="UniProtKB-KW"/>
</dbReference>
<dbReference type="GO" id="GO:0043138">
    <property type="term" value="F:3'-5' DNA helicase activity"/>
    <property type="evidence" value="ECO:0007669"/>
    <property type="project" value="UniProtKB-EC"/>
</dbReference>
<evidence type="ECO:0000313" key="13">
    <source>
        <dbReference type="EMBL" id="RBP53400.1"/>
    </source>
</evidence>
<dbReference type="PROSITE" id="PS51198">
    <property type="entry name" value="UVRD_HELICASE_ATP_BIND"/>
    <property type="match status" value="1"/>
</dbReference>
<evidence type="ECO:0000256" key="1">
    <source>
        <dbReference type="ARBA" id="ARBA00022741"/>
    </source>
</evidence>
<dbReference type="GO" id="GO:0000725">
    <property type="term" value="P:recombinational repair"/>
    <property type="evidence" value="ECO:0007669"/>
    <property type="project" value="TreeGrafter"/>
</dbReference>
<dbReference type="Gene3D" id="1.10.486.10">
    <property type="entry name" value="PCRA, domain 4"/>
    <property type="match status" value="1"/>
</dbReference>
<keyword evidence="1 10" id="KW-0547">Nucleotide-binding</keyword>